<evidence type="ECO:0000313" key="4">
    <source>
        <dbReference type="EMBL" id="MDT0557133.1"/>
    </source>
</evidence>
<proteinExistence type="predicted"/>
<evidence type="ECO:0000313" key="5">
    <source>
        <dbReference type="Proteomes" id="UP001259492"/>
    </source>
</evidence>
<keyword evidence="1" id="KW-0285">Flavoprotein</keyword>
<gene>
    <name evidence="4" type="ORF">RM697_00650</name>
</gene>
<accession>A0ABU2YG42</accession>
<dbReference type="Gene3D" id="3.20.20.70">
    <property type="entry name" value="Aldolase class I"/>
    <property type="match status" value="1"/>
</dbReference>
<dbReference type="Pfam" id="PF03060">
    <property type="entry name" value="NMO"/>
    <property type="match status" value="1"/>
</dbReference>
<evidence type="ECO:0000256" key="3">
    <source>
        <dbReference type="ARBA" id="ARBA00023002"/>
    </source>
</evidence>
<dbReference type="CDD" id="cd04730">
    <property type="entry name" value="NPD_like"/>
    <property type="match status" value="1"/>
</dbReference>
<dbReference type="EMBL" id="JAVRIA010000001">
    <property type="protein sequence ID" value="MDT0557133.1"/>
    <property type="molecule type" value="Genomic_DNA"/>
</dbReference>
<reference evidence="4 5" key="1">
    <citation type="submission" date="2023-09" db="EMBL/GenBank/DDBJ databases">
        <authorList>
            <person name="Rey-Velasco X."/>
        </authorList>
    </citation>
    <scope>NUCLEOTIDE SEQUENCE [LARGE SCALE GENOMIC DNA]</scope>
    <source>
        <strain evidence="4 5">W332</strain>
    </source>
</reference>
<dbReference type="InterPro" id="IPR004136">
    <property type="entry name" value="NMO"/>
</dbReference>
<dbReference type="InterPro" id="IPR013785">
    <property type="entry name" value="Aldolase_TIM"/>
</dbReference>
<dbReference type="SUPFAM" id="SSF51412">
    <property type="entry name" value="Inosine monophosphate dehydrogenase (IMPDH)"/>
    <property type="match status" value="1"/>
</dbReference>
<keyword evidence="3" id="KW-0560">Oxidoreductase</keyword>
<name>A0ABU2YG42_9FLAO</name>
<dbReference type="PANTHER" id="PTHR32332:SF20">
    <property type="entry name" value="2-NITROPROPANE DIOXYGENASE-LIKE PROTEIN"/>
    <property type="match status" value="1"/>
</dbReference>
<dbReference type="GO" id="GO:0004497">
    <property type="term" value="F:monooxygenase activity"/>
    <property type="evidence" value="ECO:0007669"/>
    <property type="project" value="UniProtKB-KW"/>
</dbReference>
<sequence>MTNRITELFKIDYPIIQAGMIWNSGWRLASAASNAGILGLIGAGSMYPNVLREHIQKCKAATDKPFGVNVPMLYPNIEEIMNIIVDEGVNIVFTSAGNPKTWTSWLQDKGITVVHVVSSVKFALKAQDAGVDAIVAEGFEAGGHNGRDETTTLTLIPMVKEHLKIPLIAAGGIATGRAMLATMILGADAVQVGSRFVASHESSAHEAFKQVVVDAKEGDTQLTLKELAPVRLIKNKFYNEVQELYKKGTSAEELKELLGRARAKRGMFEGDLEDGELEIGQISGLIHNVKSVQDIVDDMLTEFVLAKNSVSLL</sequence>
<keyword evidence="4" id="KW-0503">Monooxygenase</keyword>
<comment type="caution">
    <text evidence="4">The sequence shown here is derived from an EMBL/GenBank/DDBJ whole genome shotgun (WGS) entry which is preliminary data.</text>
</comment>
<keyword evidence="2" id="KW-0288">FMN</keyword>
<evidence type="ECO:0000256" key="2">
    <source>
        <dbReference type="ARBA" id="ARBA00022643"/>
    </source>
</evidence>
<keyword evidence="5" id="KW-1185">Reference proteome</keyword>
<dbReference type="RefSeq" id="WP_311425906.1">
    <property type="nucleotide sequence ID" value="NZ_JAVRIA010000001.1"/>
</dbReference>
<protein>
    <submittedName>
        <fullName evidence="4">Nitronate monooxygenase</fullName>
    </submittedName>
</protein>
<evidence type="ECO:0000256" key="1">
    <source>
        <dbReference type="ARBA" id="ARBA00022630"/>
    </source>
</evidence>
<dbReference type="PANTHER" id="PTHR32332">
    <property type="entry name" value="2-NITROPROPANE DIOXYGENASE"/>
    <property type="match status" value="1"/>
</dbReference>
<dbReference type="Proteomes" id="UP001259492">
    <property type="component" value="Unassembled WGS sequence"/>
</dbReference>
<organism evidence="4 5">
    <name type="scientific">Microcosmobacter mediterraneus</name>
    <dbReference type="NCBI Taxonomy" id="3075607"/>
    <lineage>
        <taxon>Bacteria</taxon>
        <taxon>Pseudomonadati</taxon>
        <taxon>Bacteroidota</taxon>
        <taxon>Flavobacteriia</taxon>
        <taxon>Flavobacteriales</taxon>
        <taxon>Flavobacteriaceae</taxon>
        <taxon>Microcosmobacter</taxon>
    </lineage>
</organism>